<keyword evidence="3" id="KW-0963">Cytoplasm</keyword>
<dbReference type="RefSeq" id="WP_026921617.1">
    <property type="nucleotide sequence ID" value="NZ_AP018150.1"/>
</dbReference>
<dbReference type="Pfam" id="PF00816">
    <property type="entry name" value="Histone_HNS"/>
    <property type="match status" value="1"/>
</dbReference>
<reference evidence="6 7" key="1">
    <citation type="journal article" date="2018" name="Microbes Environ.">
        <title>Comparative Genomic Insights into Endofungal Lifestyles of Two Bacterial Endosymbionts, Mycoavidus cysteinexigens and Burkholderia rhizoxinica.</title>
        <authorList>
            <person name="Sharmin D."/>
            <person name="Guo Y."/>
            <person name="Nishizawa T."/>
            <person name="Ohshima S."/>
            <person name="Sato Y."/>
            <person name="Takashima Y."/>
            <person name="Narisawa K."/>
            <person name="Ohta H."/>
        </authorList>
    </citation>
    <scope>NUCLEOTIDE SEQUENCE [LARGE SCALE GENOMIC DNA]</scope>
    <source>
        <strain evidence="6 7">B1-EB</strain>
    </source>
</reference>
<gene>
    <name evidence="6" type="ORF">MCB1EB_2190</name>
</gene>
<keyword evidence="7" id="KW-1185">Reference proteome</keyword>
<dbReference type="GO" id="GO:0009295">
    <property type="term" value="C:nucleoid"/>
    <property type="evidence" value="ECO:0007669"/>
    <property type="project" value="UniProtKB-SubCell"/>
</dbReference>
<dbReference type="SMART" id="SM00528">
    <property type="entry name" value="HNS"/>
    <property type="match status" value="1"/>
</dbReference>
<dbReference type="PANTHER" id="PTHR38097:SF2">
    <property type="entry name" value="DNA-BINDING PROTEIN STPA"/>
    <property type="match status" value="1"/>
</dbReference>
<dbReference type="InterPro" id="IPR027444">
    <property type="entry name" value="H-NS_C_dom"/>
</dbReference>
<comment type="subcellular location">
    <subcellularLocation>
        <location evidence="1">Cytoplasm</location>
        <location evidence="1">Nucleoid</location>
    </subcellularLocation>
</comment>
<protein>
    <submittedName>
        <fullName evidence="6">Histone family protein nucleoid-structuring protein H-NS</fullName>
    </submittedName>
</protein>
<comment type="similarity">
    <text evidence="2">Belongs to the histone-like protein H-NS family.</text>
</comment>
<dbReference type="PANTHER" id="PTHR38097">
    <property type="match status" value="1"/>
</dbReference>
<evidence type="ECO:0000259" key="5">
    <source>
        <dbReference type="SMART" id="SM00528"/>
    </source>
</evidence>
<evidence type="ECO:0000256" key="2">
    <source>
        <dbReference type="ARBA" id="ARBA00010610"/>
    </source>
</evidence>
<evidence type="ECO:0000256" key="4">
    <source>
        <dbReference type="ARBA" id="ARBA00023125"/>
    </source>
</evidence>
<evidence type="ECO:0000313" key="7">
    <source>
        <dbReference type="Proteomes" id="UP000282597"/>
    </source>
</evidence>
<dbReference type="AlphaFoldDB" id="A0A2Z6EY33"/>
<dbReference type="Gene3D" id="4.10.430.30">
    <property type="match status" value="1"/>
</dbReference>
<dbReference type="SUPFAM" id="SSF81273">
    <property type="entry name" value="H-NS histone-like proteins"/>
    <property type="match status" value="1"/>
</dbReference>
<dbReference type="GO" id="GO:0003677">
    <property type="term" value="F:DNA binding"/>
    <property type="evidence" value="ECO:0007669"/>
    <property type="project" value="UniProtKB-KW"/>
</dbReference>
<dbReference type="EMBL" id="AP018150">
    <property type="protein sequence ID" value="BBE10351.1"/>
    <property type="molecule type" value="Genomic_DNA"/>
</dbReference>
<evidence type="ECO:0000256" key="1">
    <source>
        <dbReference type="ARBA" id="ARBA00004453"/>
    </source>
</evidence>
<organism evidence="6 7">
    <name type="scientific">Mycoavidus cysteinexigens</name>
    <dbReference type="NCBI Taxonomy" id="1553431"/>
    <lineage>
        <taxon>Bacteria</taxon>
        <taxon>Pseudomonadati</taxon>
        <taxon>Pseudomonadota</taxon>
        <taxon>Betaproteobacteria</taxon>
        <taxon>Burkholderiales</taxon>
        <taxon>Burkholderiaceae</taxon>
        <taxon>Mycoavidus</taxon>
    </lineage>
</organism>
<proteinExistence type="inferred from homology"/>
<sequence>MPTYQALQLQIEQLQAQAQEARKRELTSVIAEIKQKIIDYDLSLSDLGFTNSKPSRAGAKAPQPPKYKNPRTGQTWSGRGKPPHWIAGKNKDKFLI</sequence>
<dbReference type="Proteomes" id="UP000282597">
    <property type="component" value="Chromosome"/>
</dbReference>
<name>A0A2Z6EY33_9BURK</name>
<keyword evidence="4" id="KW-0238">DNA-binding</keyword>
<evidence type="ECO:0000313" key="6">
    <source>
        <dbReference type="EMBL" id="BBE10351.1"/>
    </source>
</evidence>
<feature type="domain" description="DNA-binding protein H-NS-like C-terminal" evidence="5">
    <location>
        <begin position="57"/>
        <end position="96"/>
    </location>
</feature>
<dbReference type="KEGG" id="mcys:MCB1EB_2190"/>
<accession>A0A2Z6EY33</accession>
<evidence type="ECO:0000256" key="3">
    <source>
        <dbReference type="ARBA" id="ARBA00022490"/>
    </source>
</evidence>